<dbReference type="EMBL" id="JBFWIC010000013">
    <property type="protein sequence ID" value="MEZ0475152.1"/>
    <property type="molecule type" value="Genomic_DNA"/>
</dbReference>
<dbReference type="Pfam" id="PF00754">
    <property type="entry name" value="F5_F8_type_C"/>
    <property type="match status" value="1"/>
</dbReference>
<proteinExistence type="predicted"/>
<organism evidence="2 3">
    <name type="scientific">Luteimonas salinilitoris</name>
    <dbReference type="NCBI Taxonomy" id="3237697"/>
    <lineage>
        <taxon>Bacteria</taxon>
        <taxon>Pseudomonadati</taxon>
        <taxon>Pseudomonadota</taxon>
        <taxon>Gammaproteobacteria</taxon>
        <taxon>Lysobacterales</taxon>
        <taxon>Lysobacteraceae</taxon>
        <taxon>Luteimonas</taxon>
    </lineage>
</organism>
<comment type="caution">
    <text evidence="2">The sequence shown here is derived from an EMBL/GenBank/DDBJ whole genome shotgun (WGS) entry which is preliminary data.</text>
</comment>
<feature type="domain" description="F5/8 type C" evidence="1">
    <location>
        <begin position="262"/>
        <end position="379"/>
    </location>
</feature>
<protein>
    <submittedName>
        <fullName evidence="2">DUF2961 domain-containing protein</fullName>
    </submittedName>
</protein>
<reference evidence="2 3" key="1">
    <citation type="submission" date="2024-07" db="EMBL/GenBank/DDBJ databases">
        <title>Luteimonas salilacus sp. nov., isolated from the shore soil of Salt Lake in Tibet of China.</title>
        <authorList>
            <person name="Zhang X."/>
            <person name="Li A."/>
        </authorList>
    </citation>
    <scope>NUCLEOTIDE SEQUENCE [LARGE SCALE GENOMIC DNA]</scope>
    <source>
        <strain evidence="2 3">B3-2-R+30</strain>
    </source>
</reference>
<dbReference type="InterPro" id="IPR021345">
    <property type="entry name" value="DUF2961"/>
</dbReference>
<name>A0ABV4HQX6_9GAMM</name>
<evidence type="ECO:0000259" key="1">
    <source>
        <dbReference type="Pfam" id="PF00754"/>
    </source>
</evidence>
<dbReference type="Pfam" id="PF11175">
    <property type="entry name" value="DUF2961"/>
    <property type="match status" value="1"/>
</dbReference>
<dbReference type="Gene3D" id="2.60.120.260">
    <property type="entry name" value="Galactose-binding domain-like"/>
    <property type="match status" value="1"/>
</dbReference>
<dbReference type="InterPro" id="IPR000421">
    <property type="entry name" value="FA58C"/>
</dbReference>
<dbReference type="Gene3D" id="2.60.120.1390">
    <property type="match status" value="1"/>
</dbReference>
<gene>
    <name evidence="2" type="ORF">AB6713_11070</name>
</gene>
<accession>A0ABV4HQX6</accession>
<evidence type="ECO:0000313" key="2">
    <source>
        <dbReference type="EMBL" id="MEZ0475152.1"/>
    </source>
</evidence>
<sequence>MLSHRGSAGHRCDECRACGGRARGDGDSRLTVGAGDAGAGFAIDYALTAIPGDAAYFHAQFRRVNPLPYKEVFAIVDGIRGKGHYVGTYLAHGANSPGWWGEGEVKFYIDGDDAFPTIAGTGKEDYFLGSYAYLSRHPDGENRATDYTTPFAGYHQIVDPDSNVDQRRFGQYRWHIPDPIRFERDLKVTIQSLGWRGDGPYLPLQDDLVAVAYWYQTEPHRPFPPLPDREELLIDWTAPLNHLGRLGEIRLENPPGDRYNIDPQALLDGETGSDDPGDGQWLGFEGTDLVAVVDLQSIRAVQEIAVRFLEQQDEGISDPTAVDILVSADGKTYESVALADADEPEQGRIRTHRATLPHREIRYVKIVAGNDGGTQAAQRAWLLADEIVIR</sequence>
<keyword evidence="3" id="KW-1185">Reference proteome</keyword>
<evidence type="ECO:0000313" key="3">
    <source>
        <dbReference type="Proteomes" id="UP001566331"/>
    </source>
</evidence>
<dbReference type="RefSeq" id="WP_370564346.1">
    <property type="nucleotide sequence ID" value="NZ_JBFWIB010000007.1"/>
</dbReference>
<dbReference type="Proteomes" id="UP001566331">
    <property type="component" value="Unassembled WGS sequence"/>
</dbReference>